<protein>
    <submittedName>
        <fullName evidence="1">Uncharacterized protein</fullName>
    </submittedName>
</protein>
<proteinExistence type="predicted"/>
<feature type="non-terminal residue" evidence="1">
    <location>
        <position position="53"/>
    </location>
</feature>
<reference evidence="1 2" key="1">
    <citation type="submission" date="2013-11" db="EMBL/GenBank/DDBJ databases">
        <title>Genome sequencing of Stegodyphus mimosarum.</title>
        <authorList>
            <person name="Bechsgaard J."/>
        </authorList>
    </citation>
    <scope>NUCLEOTIDE SEQUENCE [LARGE SCALE GENOMIC DNA]</scope>
</reference>
<gene>
    <name evidence="1" type="ORF">X975_19813</name>
</gene>
<accession>A0A087TIY2</accession>
<name>A0A087TIY2_STEMI</name>
<evidence type="ECO:0000313" key="1">
    <source>
        <dbReference type="EMBL" id="KFM65071.1"/>
    </source>
</evidence>
<evidence type="ECO:0000313" key="2">
    <source>
        <dbReference type="Proteomes" id="UP000054359"/>
    </source>
</evidence>
<dbReference type="AlphaFoldDB" id="A0A087TIY2"/>
<sequence>MARIQQQMLFYFLFHILQSHQLNGSVHSNRMLPENISSVDNENFLVHSICPIN</sequence>
<keyword evidence="2" id="KW-1185">Reference proteome</keyword>
<dbReference type="EMBL" id="KK115417">
    <property type="protein sequence ID" value="KFM65071.1"/>
    <property type="molecule type" value="Genomic_DNA"/>
</dbReference>
<organism evidence="1 2">
    <name type="scientific">Stegodyphus mimosarum</name>
    <name type="common">African social velvet spider</name>
    <dbReference type="NCBI Taxonomy" id="407821"/>
    <lineage>
        <taxon>Eukaryota</taxon>
        <taxon>Metazoa</taxon>
        <taxon>Ecdysozoa</taxon>
        <taxon>Arthropoda</taxon>
        <taxon>Chelicerata</taxon>
        <taxon>Arachnida</taxon>
        <taxon>Araneae</taxon>
        <taxon>Araneomorphae</taxon>
        <taxon>Entelegynae</taxon>
        <taxon>Eresoidea</taxon>
        <taxon>Eresidae</taxon>
        <taxon>Stegodyphus</taxon>
    </lineage>
</organism>
<dbReference type="Proteomes" id="UP000054359">
    <property type="component" value="Unassembled WGS sequence"/>
</dbReference>